<dbReference type="PROSITE" id="PS51686">
    <property type="entry name" value="SAM_MT_RSMB_NOP"/>
    <property type="match status" value="1"/>
</dbReference>
<keyword evidence="8" id="KW-1185">Reference proteome</keyword>
<evidence type="ECO:0000313" key="8">
    <source>
        <dbReference type="Proteomes" id="UP000310016"/>
    </source>
</evidence>
<dbReference type="GO" id="GO:0001510">
    <property type="term" value="P:RNA methylation"/>
    <property type="evidence" value="ECO:0007669"/>
    <property type="project" value="InterPro"/>
</dbReference>
<dbReference type="InterPro" id="IPR023267">
    <property type="entry name" value="RCMT"/>
</dbReference>
<comment type="similarity">
    <text evidence="5">Belongs to the class I-like SAM-binding methyltransferase superfamily. RsmB/NOP family.</text>
</comment>
<feature type="binding site" evidence="5">
    <location>
        <position position="255"/>
    </location>
    <ligand>
        <name>S-adenosyl-L-methionine</name>
        <dbReference type="ChEBI" id="CHEBI:59789"/>
    </ligand>
</feature>
<feature type="domain" description="SAM-dependent MTase RsmB/NOP-type" evidence="6">
    <location>
        <begin position="141"/>
        <end position="419"/>
    </location>
</feature>
<feature type="active site" description="Nucleophile" evidence="5">
    <location>
        <position position="355"/>
    </location>
</feature>
<dbReference type="SUPFAM" id="SSF53335">
    <property type="entry name" value="S-adenosyl-L-methionine-dependent methyltransferases"/>
    <property type="match status" value="1"/>
</dbReference>
<feature type="binding site" evidence="5">
    <location>
        <position position="302"/>
    </location>
    <ligand>
        <name>S-adenosyl-L-methionine</name>
        <dbReference type="ChEBI" id="CHEBI:59789"/>
    </ligand>
</feature>
<dbReference type="GO" id="GO:0003723">
    <property type="term" value="F:RNA binding"/>
    <property type="evidence" value="ECO:0007669"/>
    <property type="project" value="UniProtKB-UniRule"/>
</dbReference>
<keyword evidence="3 5" id="KW-0949">S-adenosyl-L-methionine</keyword>
<dbReference type="PANTHER" id="PTHR22807">
    <property type="entry name" value="NOP2 YEAST -RELATED NOL1/NOP2/FMU SUN DOMAIN-CONTAINING"/>
    <property type="match status" value="1"/>
</dbReference>
<dbReference type="Gene3D" id="3.40.50.150">
    <property type="entry name" value="Vaccinia Virus protein VP39"/>
    <property type="match status" value="1"/>
</dbReference>
<dbReference type="InterPro" id="IPR029063">
    <property type="entry name" value="SAM-dependent_MTases_sf"/>
</dbReference>
<reference evidence="7 8" key="1">
    <citation type="submission" date="2019-04" db="EMBL/GenBank/DDBJ databases">
        <title>Chitiniphilus eburnea sp. nov., a novel chitinolytic bacterium isolated from aquaculture sludge.</title>
        <authorList>
            <person name="Sheng M."/>
        </authorList>
    </citation>
    <scope>NUCLEOTIDE SEQUENCE [LARGE SCALE GENOMIC DNA]</scope>
    <source>
        <strain evidence="7 8">HX-2-15</strain>
    </source>
</reference>
<evidence type="ECO:0000259" key="6">
    <source>
        <dbReference type="PROSITE" id="PS51686"/>
    </source>
</evidence>
<keyword evidence="4 5" id="KW-0694">RNA-binding</keyword>
<dbReference type="EMBL" id="SUMF01000001">
    <property type="protein sequence ID" value="TJZ79122.1"/>
    <property type="molecule type" value="Genomic_DNA"/>
</dbReference>
<evidence type="ECO:0000256" key="3">
    <source>
        <dbReference type="ARBA" id="ARBA00022691"/>
    </source>
</evidence>
<dbReference type="PANTHER" id="PTHR22807:SF53">
    <property type="entry name" value="RIBOSOMAL RNA SMALL SUBUNIT METHYLTRANSFERASE B-RELATED"/>
    <property type="match status" value="1"/>
</dbReference>
<evidence type="ECO:0000256" key="5">
    <source>
        <dbReference type="PROSITE-ProRule" id="PRU01023"/>
    </source>
</evidence>
<protein>
    <submittedName>
        <fullName evidence="7">RsmB/NOP family class I SAM-dependent RNA methyltransferase</fullName>
    </submittedName>
</protein>
<dbReference type="Pfam" id="PF01189">
    <property type="entry name" value="Methyltr_RsmB-F"/>
    <property type="match status" value="1"/>
</dbReference>
<dbReference type="OrthoDB" id="9810297at2"/>
<dbReference type="Proteomes" id="UP000310016">
    <property type="component" value="Unassembled WGS sequence"/>
</dbReference>
<dbReference type="GO" id="GO:0008173">
    <property type="term" value="F:RNA methyltransferase activity"/>
    <property type="evidence" value="ECO:0007669"/>
    <property type="project" value="InterPro"/>
</dbReference>
<proteinExistence type="inferred from homology"/>
<accession>A0A4U0QEM8</accession>
<evidence type="ECO:0000256" key="1">
    <source>
        <dbReference type="ARBA" id="ARBA00022603"/>
    </source>
</evidence>
<dbReference type="CDD" id="cd02440">
    <property type="entry name" value="AdoMet_MTases"/>
    <property type="match status" value="1"/>
</dbReference>
<sequence length="421" mass="45508">MITSTQYQGILDALEQILPFTAPADVCLSRLFREEKKLGARDRAVIAETVFGLLRHLPRLEWLAGPYAGARLWLIGYLAAIEKRNLKELAALFNEEQLELVRKWKATDWSTAPTHVRAGLPEWIGTALAAEGRSDDAIIALGTSMLGAAPLDLRANSLKLKREALVEALAGGEFPVTATPYSPWGVRVAGKPALNRHPLFLSGAFEVQDEGSQLLALLTGARRGQMVADFCAGAGGKTLALGAMMNSTGRLYAFDISEKRLANLKPRLARSGLSNVQPQLIASEHDQKIKRLAGKMDAVLVDAPCSGLGTLRRNPDLKYRQSAASVAELNAKQASILASAARLTKAGGRLVYATCSVLASENQVIVDAFLAAHPEFELLDVRELLAGEKIELPLDGPYLQLDPARHNTDGFFAAVMKRRAA</sequence>
<gene>
    <name evidence="7" type="ORF">FAZ21_02220</name>
</gene>
<dbReference type="InterPro" id="IPR001678">
    <property type="entry name" value="MeTrfase_RsmB-F_NOP2_dom"/>
</dbReference>
<comment type="caution">
    <text evidence="7">The sequence shown here is derived from an EMBL/GenBank/DDBJ whole genome shotgun (WGS) entry which is preliminary data.</text>
</comment>
<dbReference type="InterPro" id="IPR049560">
    <property type="entry name" value="MeTrfase_RsmB-F_NOP2_cat"/>
</dbReference>
<dbReference type="AlphaFoldDB" id="A0A4U0QEM8"/>
<dbReference type="PRINTS" id="PR02008">
    <property type="entry name" value="RCMTFAMILY"/>
</dbReference>
<keyword evidence="1 5" id="KW-0489">Methyltransferase</keyword>
<comment type="caution">
    <text evidence="5">Lacks conserved residue(s) required for the propagation of feature annotation.</text>
</comment>
<name>A0A4U0QEM8_9NEIS</name>
<evidence type="ECO:0000256" key="2">
    <source>
        <dbReference type="ARBA" id="ARBA00022679"/>
    </source>
</evidence>
<feature type="binding site" evidence="5">
    <location>
        <position position="286"/>
    </location>
    <ligand>
        <name>S-adenosyl-L-methionine</name>
        <dbReference type="ChEBI" id="CHEBI:59789"/>
    </ligand>
</feature>
<keyword evidence="2 5" id="KW-0808">Transferase</keyword>
<evidence type="ECO:0000313" key="7">
    <source>
        <dbReference type="EMBL" id="TJZ79122.1"/>
    </source>
</evidence>
<organism evidence="7 8">
    <name type="scientific">Chitiniphilus eburneus</name>
    <dbReference type="NCBI Taxonomy" id="2571148"/>
    <lineage>
        <taxon>Bacteria</taxon>
        <taxon>Pseudomonadati</taxon>
        <taxon>Pseudomonadota</taxon>
        <taxon>Betaproteobacteria</taxon>
        <taxon>Neisseriales</taxon>
        <taxon>Chitinibacteraceae</taxon>
        <taxon>Chitiniphilus</taxon>
    </lineage>
</organism>
<evidence type="ECO:0000256" key="4">
    <source>
        <dbReference type="ARBA" id="ARBA00022884"/>
    </source>
</evidence>